<organism evidence="1 2">
    <name type="scientific">Portunus trituberculatus</name>
    <name type="common">Swimming crab</name>
    <name type="synonym">Neptunus trituberculatus</name>
    <dbReference type="NCBI Taxonomy" id="210409"/>
    <lineage>
        <taxon>Eukaryota</taxon>
        <taxon>Metazoa</taxon>
        <taxon>Ecdysozoa</taxon>
        <taxon>Arthropoda</taxon>
        <taxon>Crustacea</taxon>
        <taxon>Multicrustacea</taxon>
        <taxon>Malacostraca</taxon>
        <taxon>Eumalacostraca</taxon>
        <taxon>Eucarida</taxon>
        <taxon>Decapoda</taxon>
        <taxon>Pleocyemata</taxon>
        <taxon>Brachyura</taxon>
        <taxon>Eubrachyura</taxon>
        <taxon>Portunoidea</taxon>
        <taxon>Portunidae</taxon>
        <taxon>Portuninae</taxon>
        <taxon>Portunus</taxon>
    </lineage>
</organism>
<evidence type="ECO:0000313" key="2">
    <source>
        <dbReference type="Proteomes" id="UP000324222"/>
    </source>
</evidence>
<evidence type="ECO:0000313" key="1">
    <source>
        <dbReference type="EMBL" id="MPC79592.1"/>
    </source>
</evidence>
<accession>A0A5B7I777</accession>
<reference evidence="1 2" key="1">
    <citation type="submission" date="2019-05" db="EMBL/GenBank/DDBJ databases">
        <title>Another draft genome of Portunus trituberculatus and its Hox gene families provides insights of decapod evolution.</title>
        <authorList>
            <person name="Jeong J.-H."/>
            <person name="Song I."/>
            <person name="Kim S."/>
            <person name="Choi T."/>
            <person name="Kim D."/>
            <person name="Ryu S."/>
            <person name="Kim W."/>
        </authorList>
    </citation>
    <scope>NUCLEOTIDE SEQUENCE [LARGE SCALE GENOMIC DNA]</scope>
    <source>
        <tissue evidence="1">Muscle</tissue>
    </source>
</reference>
<sequence length="94" mass="9776">MGEAKVLVTSCISDNHTTTTTITTGASIAAAPPGPYSAAVEIVDWHGSLLRRKPALDSHAAMTPISWCLLSLRVKGAGGAASIYRPICKSGKRI</sequence>
<dbReference type="EMBL" id="VSRR010051542">
    <property type="protein sequence ID" value="MPC79592.1"/>
    <property type="molecule type" value="Genomic_DNA"/>
</dbReference>
<dbReference type="AlphaFoldDB" id="A0A5B7I777"/>
<gene>
    <name evidence="1" type="ORF">E2C01_074127</name>
</gene>
<comment type="caution">
    <text evidence="1">The sequence shown here is derived from an EMBL/GenBank/DDBJ whole genome shotgun (WGS) entry which is preliminary data.</text>
</comment>
<dbReference type="Proteomes" id="UP000324222">
    <property type="component" value="Unassembled WGS sequence"/>
</dbReference>
<protein>
    <submittedName>
        <fullName evidence="1">Uncharacterized protein</fullName>
    </submittedName>
</protein>
<proteinExistence type="predicted"/>
<name>A0A5B7I777_PORTR</name>
<keyword evidence="2" id="KW-1185">Reference proteome</keyword>